<protein>
    <recommendedName>
        <fullName evidence="7">UTP--glucose-1-phosphate uridylyltransferase</fullName>
    </recommendedName>
</protein>
<organism evidence="5 6">
    <name type="scientific">Luteimicrobium album</name>
    <dbReference type="NCBI Taxonomy" id="1054550"/>
    <lineage>
        <taxon>Bacteria</taxon>
        <taxon>Bacillati</taxon>
        <taxon>Actinomycetota</taxon>
        <taxon>Actinomycetes</taxon>
        <taxon>Micrococcales</taxon>
        <taxon>Luteimicrobium</taxon>
    </lineage>
</organism>
<feature type="compositionally biased region" description="Low complexity" evidence="4">
    <location>
        <begin position="275"/>
        <end position="315"/>
    </location>
</feature>
<evidence type="ECO:0000313" key="5">
    <source>
        <dbReference type="EMBL" id="GMA26005.1"/>
    </source>
</evidence>
<evidence type="ECO:0000256" key="1">
    <source>
        <dbReference type="ARBA" id="ARBA00010401"/>
    </source>
</evidence>
<keyword evidence="6" id="KW-1185">Reference proteome</keyword>
<comment type="caution">
    <text evidence="5">The sequence shown here is derived from an EMBL/GenBank/DDBJ whole genome shotgun (WGS) entry which is preliminary data.</text>
</comment>
<name>A0ABQ6I5H7_9MICO</name>
<keyword evidence="3" id="KW-0548">Nucleotidyltransferase</keyword>
<dbReference type="InterPro" id="IPR002618">
    <property type="entry name" value="UDPGP_fam"/>
</dbReference>
<dbReference type="Pfam" id="PF01704">
    <property type="entry name" value="UDPGP"/>
    <property type="match status" value="1"/>
</dbReference>
<evidence type="ECO:0008006" key="7">
    <source>
        <dbReference type="Google" id="ProtNLM"/>
    </source>
</evidence>
<keyword evidence="2" id="KW-0808">Transferase</keyword>
<dbReference type="InterPro" id="IPR029044">
    <property type="entry name" value="Nucleotide-diphossugar_trans"/>
</dbReference>
<dbReference type="EMBL" id="BSUK01000001">
    <property type="protein sequence ID" value="GMA26005.1"/>
    <property type="molecule type" value="Genomic_DNA"/>
</dbReference>
<evidence type="ECO:0000313" key="6">
    <source>
        <dbReference type="Proteomes" id="UP001157091"/>
    </source>
</evidence>
<dbReference type="PANTHER" id="PTHR43511">
    <property type="match status" value="1"/>
</dbReference>
<evidence type="ECO:0000256" key="4">
    <source>
        <dbReference type="SAM" id="MobiDB-lite"/>
    </source>
</evidence>
<dbReference type="InterPro" id="IPR016267">
    <property type="entry name" value="UDPGP_trans"/>
</dbReference>
<dbReference type="Gene3D" id="3.90.550.10">
    <property type="entry name" value="Spore Coat Polysaccharide Biosynthesis Protein SpsA, Chain A"/>
    <property type="match status" value="1"/>
</dbReference>
<sequence length="315" mass="33608">MDGPSGLDLARDKMRDAGVPDVAIKVFEHGYHLLEEGATGILPESDVEPLTDVAHAEDLDAEGDDDAREALGRTALIKLNGGLGTSMGMDRAKSLLPVRGDLTFLDVIARQVLAARETYGVRLPLVLMNSFRTRDDSLAALERYPDLAVDGVPQDFLQNREPKLLADDLTPVEWRADPELEWCPPGHGDLYTALQTSGVLEALRAAGFRYAAVSNADNLGSAPSAAMAGWFASTGAGFGAEVARRTPADRKEVTSWCGRRTTGSSCARRPRLRTTTRTLRPTSAGTSTSTRTTSGSTSTGSPRSSTSTTASSRSR</sequence>
<evidence type="ECO:0000256" key="3">
    <source>
        <dbReference type="ARBA" id="ARBA00022695"/>
    </source>
</evidence>
<evidence type="ECO:0000256" key="2">
    <source>
        <dbReference type="ARBA" id="ARBA00022679"/>
    </source>
</evidence>
<dbReference type="Proteomes" id="UP001157091">
    <property type="component" value="Unassembled WGS sequence"/>
</dbReference>
<proteinExistence type="inferred from homology"/>
<dbReference type="SUPFAM" id="SSF53448">
    <property type="entry name" value="Nucleotide-diphospho-sugar transferases"/>
    <property type="match status" value="1"/>
</dbReference>
<feature type="region of interest" description="Disordered" evidence="4">
    <location>
        <begin position="249"/>
        <end position="315"/>
    </location>
</feature>
<accession>A0ABQ6I5H7</accession>
<comment type="similarity">
    <text evidence="1">Belongs to the UDPGP type 1 family.</text>
</comment>
<reference evidence="6" key="1">
    <citation type="journal article" date="2019" name="Int. J. Syst. Evol. Microbiol.">
        <title>The Global Catalogue of Microorganisms (GCM) 10K type strain sequencing project: providing services to taxonomists for standard genome sequencing and annotation.</title>
        <authorList>
            <consortium name="The Broad Institute Genomics Platform"/>
            <consortium name="The Broad Institute Genome Sequencing Center for Infectious Disease"/>
            <person name="Wu L."/>
            <person name="Ma J."/>
        </authorList>
    </citation>
    <scope>NUCLEOTIDE SEQUENCE [LARGE SCALE GENOMIC DNA]</scope>
    <source>
        <strain evidence="6">NBRC 106348</strain>
    </source>
</reference>
<gene>
    <name evidence="5" type="ORF">GCM10025864_37640</name>
</gene>